<dbReference type="EMBL" id="BQTA01000027">
    <property type="protein sequence ID" value="GKK03668.1"/>
    <property type="molecule type" value="Genomic_DNA"/>
</dbReference>
<evidence type="ECO:0000313" key="2">
    <source>
        <dbReference type="Proteomes" id="UP001060507"/>
    </source>
</evidence>
<evidence type="ECO:0000313" key="1">
    <source>
        <dbReference type="EMBL" id="GKK03668.1"/>
    </source>
</evidence>
<comment type="caution">
    <text evidence="1">The sequence shown here is derived from an EMBL/GenBank/DDBJ whole genome shotgun (WGS) entry which is preliminary data.</text>
</comment>
<accession>A0A9P3PC25</accession>
<dbReference type="AlphaFoldDB" id="A0A9P3PC25"/>
<proteinExistence type="predicted"/>
<organism evidence="1 2">
    <name type="scientific">Klebsiella variicola</name>
    <dbReference type="NCBI Taxonomy" id="244366"/>
    <lineage>
        <taxon>Bacteria</taxon>
        <taxon>Pseudomonadati</taxon>
        <taxon>Pseudomonadota</taxon>
        <taxon>Gammaproteobacteria</taxon>
        <taxon>Enterobacterales</taxon>
        <taxon>Enterobacteriaceae</taxon>
        <taxon>Klebsiella/Raoultella group</taxon>
        <taxon>Klebsiella</taxon>
        <taxon>Klebsiella pneumoniae complex</taxon>
    </lineage>
</organism>
<gene>
    <name evidence="1" type="ORF">NUKP37_50320</name>
</gene>
<name>A0A9P3PC25_KLEVA</name>
<dbReference type="Proteomes" id="UP001060507">
    <property type="component" value="Unassembled WGS sequence"/>
</dbReference>
<reference evidence="1" key="1">
    <citation type="journal article" date="2022" name="J. Appl. Microbiol.">
        <title>PCR-based ORF typing of Klebsiella pneumoniae for rapid identification of global clones and transmission events.</title>
        <authorList>
            <person name="Nonogaki R."/>
            <person name="Iijima A."/>
            <person name="Kawamura K."/>
            <person name="Kayama S."/>
            <person name="Sugai M."/>
            <person name="Yagi T."/>
            <person name="Arakawa Y."/>
            <person name="Doi Y."/>
            <person name="Suzuki M."/>
        </authorList>
    </citation>
    <scope>NUCLEOTIDE SEQUENCE</scope>
    <source>
        <strain evidence="1">NUKP-37</strain>
    </source>
</reference>
<protein>
    <submittedName>
        <fullName evidence="1">Uncharacterized protein</fullName>
    </submittedName>
</protein>
<sequence>MLSTAVLPHVLQQTGLRYLTDTADGCWSAIVNMGRFHLLTVVVASLATGNSYRASLNEHYVLSANATLILARL</sequence>